<accession>M8C515</accession>
<dbReference type="EnsemblPlants" id="EMT29329">
    <property type="protein sequence ID" value="EMT29329"/>
    <property type="gene ID" value="F775_17720"/>
</dbReference>
<sequence length="210" mass="23158">MAEARARGEAIGQFAGAVAADGQDPTVAIPCHAAGDIADDDLRDVFERLPGYQDLLRSAATFKRWRCLITDRAFLRRVGLWPETARHPSVLVGIFSQNAHPTGRSSFMPRKPGSAPQFLSLQAGGDGRLAFDSFVADEDGLLDFATPLASRRGLLLARILRPNRVRKRYGMDRQQLHLAVCRPLIDKRSTHLLPLPPLDRMGFFGCEPVT</sequence>
<evidence type="ECO:0000313" key="1">
    <source>
        <dbReference type="EnsemblPlants" id="EMT29329"/>
    </source>
</evidence>
<dbReference type="PANTHER" id="PTHR36140">
    <property type="entry name" value="F-BOX DOMAIN-CONTAINING PROTEIN-RELATED"/>
    <property type="match status" value="1"/>
</dbReference>
<evidence type="ECO:0008006" key="2">
    <source>
        <dbReference type="Google" id="ProtNLM"/>
    </source>
</evidence>
<dbReference type="PANTHER" id="PTHR36140:SF2">
    <property type="entry name" value="OS01G0152950 PROTEIN"/>
    <property type="match status" value="1"/>
</dbReference>
<protein>
    <recommendedName>
        <fullName evidence="2">F-box domain-containing protein</fullName>
    </recommendedName>
</protein>
<proteinExistence type="predicted"/>
<organism evidence="1">
    <name type="scientific">Aegilops tauschii</name>
    <name type="common">Tausch's goatgrass</name>
    <name type="synonym">Aegilops squarrosa</name>
    <dbReference type="NCBI Taxonomy" id="37682"/>
    <lineage>
        <taxon>Eukaryota</taxon>
        <taxon>Viridiplantae</taxon>
        <taxon>Streptophyta</taxon>
        <taxon>Embryophyta</taxon>
        <taxon>Tracheophyta</taxon>
        <taxon>Spermatophyta</taxon>
        <taxon>Magnoliopsida</taxon>
        <taxon>Liliopsida</taxon>
        <taxon>Poales</taxon>
        <taxon>Poaceae</taxon>
        <taxon>BOP clade</taxon>
        <taxon>Pooideae</taxon>
        <taxon>Triticodae</taxon>
        <taxon>Triticeae</taxon>
        <taxon>Triticinae</taxon>
        <taxon>Aegilops</taxon>
    </lineage>
</organism>
<dbReference type="ExpressionAtlas" id="M8C515">
    <property type="expression patterns" value="baseline"/>
</dbReference>
<name>M8C515_AEGTA</name>
<dbReference type="AlphaFoldDB" id="M8C515"/>
<reference evidence="1" key="1">
    <citation type="submission" date="2015-06" db="UniProtKB">
        <authorList>
            <consortium name="EnsemblPlants"/>
        </authorList>
    </citation>
    <scope>IDENTIFICATION</scope>
</reference>